<keyword evidence="2" id="KW-0540">Nuclease</keyword>
<dbReference type="InterPro" id="IPR012296">
    <property type="entry name" value="Nuclease_put_TT1808"/>
</dbReference>
<name>A0AA97AQG4_9CYAN</name>
<dbReference type="AlphaFoldDB" id="A0AA97AQG4"/>
<dbReference type="PANTHER" id="PTHR47152:SF1">
    <property type="entry name" value="SLL1186 PROTEIN"/>
    <property type="match status" value="1"/>
</dbReference>
<dbReference type="EMBL" id="CP053586">
    <property type="protein sequence ID" value="WNZ23493.1"/>
    <property type="molecule type" value="Genomic_DNA"/>
</dbReference>
<keyword evidence="2" id="KW-0378">Hydrolase</keyword>
<evidence type="ECO:0000259" key="1">
    <source>
        <dbReference type="Pfam" id="PF05685"/>
    </source>
</evidence>
<dbReference type="Pfam" id="PF05685">
    <property type="entry name" value="Uma2"/>
    <property type="match status" value="1"/>
</dbReference>
<evidence type="ECO:0000313" key="2">
    <source>
        <dbReference type="EMBL" id="WNZ23493.1"/>
    </source>
</evidence>
<proteinExistence type="predicted"/>
<gene>
    <name evidence="2" type="ORF">HJG54_11945</name>
</gene>
<dbReference type="RefSeq" id="WP_316435176.1">
    <property type="nucleotide sequence ID" value="NZ_CP053586.1"/>
</dbReference>
<accession>A0AA97AQG4</accession>
<dbReference type="PANTHER" id="PTHR47152">
    <property type="entry name" value="SLR2084 PROTEIN-RELATED"/>
    <property type="match status" value="1"/>
</dbReference>
<dbReference type="InterPro" id="IPR011335">
    <property type="entry name" value="Restrct_endonuc-II-like"/>
</dbReference>
<feature type="domain" description="Putative restriction endonuclease" evidence="1">
    <location>
        <begin position="24"/>
        <end position="183"/>
    </location>
</feature>
<sequence length="210" mass="24038">MQILITPTQLDLPAGTVIRVPATWQEYQTLADQRGDGSIPRMKYCNGELFLMVPLPEHGKDASLIARIIEVLLDAQGLEYDSLTPITMTLPESGGIEPDYCFYIQSLDQVRGKKRIDWQVDPPPNLVLEIDVTNYSNVNDYLPYQVPEIWMFKGNRLNVYILDGNAYCLTQASRYFPSLQLQTIVDQYRQIAYEQSSSQAIRQLRQQFPS</sequence>
<keyword evidence="2" id="KW-0255">Endonuclease</keyword>
<protein>
    <submittedName>
        <fullName evidence="2">Uma2 family endonuclease</fullName>
    </submittedName>
</protein>
<dbReference type="Gene3D" id="3.90.1570.10">
    <property type="entry name" value="tt1808, chain A"/>
    <property type="match status" value="1"/>
</dbReference>
<organism evidence="2">
    <name type="scientific">Leptolyngbya sp. NK1-12</name>
    <dbReference type="NCBI Taxonomy" id="2547451"/>
    <lineage>
        <taxon>Bacteria</taxon>
        <taxon>Bacillati</taxon>
        <taxon>Cyanobacteriota</taxon>
        <taxon>Cyanophyceae</taxon>
        <taxon>Leptolyngbyales</taxon>
        <taxon>Leptolyngbyaceae</taxon>
        <taxon>Leptolyngbya group</taxon>
        <taxon>Leptolyngbya</taxon>
    </lineage>
</organism>
<dbReference type="InterPro" id="IPR008538">
    <property type="entry name" value="Uma2"/>
</dbReference>
<dbReference type="GO" id="GO:0004519">
    <property type="term" value="F:endonuclease activity"/>
    <property type="evidence" value="ECO:0007669"/>
    <property type="project" value="UniProtKB-KW"/>
</dbReference>
<dbReference type="SUPFAM" id="SSF52980">
    <property type="entry name" value="Restriction endonuclease-like"/>
    <property type="match status" value="1"/>
</dbReference>
<reference evidence="2" key="1">
    <citation type="submission" date="2020-05" db="EMBL/GenBank/DDBJ databases">
        <authorList>
            <person name="Zhu T."/>
            <person name="Keshari N."/>
            <person name="Lu X."/>
        </authorList>
    </citation>
    <scope>NUCLEOTIDE SEQUENCE</scope>
    <source>
        <strain evidence="2">NK1-12</strain>
    </source>
</reference>